<organism evidence="10 11">
    <name type="scientific">Mucisphaera calidilacus</name>
    <dbReference type="NCBI Taxonomy" id="2527982"/>
    <lineage>
        <taxon>Bacteria</taxon>
        <taxon>Pseudomonadati</taxon>
        <taxon>Planctomycetota</taxon>
        <taxon>Phycisphaerae</taxon>
        <taxon>Phycisphaerales</taxon>
        <taxon>Phycisphaeraceae</taxon>
        <taxon>Mucisphaera</taxon>
    </lineage>
</organism>
<reference evidence="10 11" key="1">
    <citation type="submission" date="2019-02" db="EMBL/GenBank/DDBJ databases">
        <title>Deep-cultivation of Planctomycetes and their phenomic and genomic characterization uncovers novel biology.</title>
        <authorList>
            <person name="Wiegand S."/>
            <person name="Jogler M."/>
            <person name="Boedeker C."/>
            <person name="Pinto D."/>
            <person name="Vollmers J."/>
            <person name="Rivas-Marin E."/>
            <person name="Kohn T."/>
            <person name="Peeters S.H."/>
            <person name="Heuer A."/>
            <person name="Rast P."/>
            <person name="Oberbeckmann S."/>
            <person name="Bunk B."/>
            <person name="Jeske O."/>
            <person name="Meyerdierks A."/>
            <person name="Storesund J.E."/>
            <person name="Kallscheuer N."/>
            <person name="Luecker S."/>
            <person name="Lage O.M."/>
            <person name="Pohl T."/>
            <person name="Merkel B.J."/>
            <person name="Hornburger P."/>
            <person name="Mueller R.-W."/>
            <person name="Bruemmer F."/>
            <person name="Labrenz M."/>
            <person name="Spormann A.M."/>
            <person name="Op den Camp H."/>
            <person name="Overmann J."/>
            <person name="Amann R."/>
            <person name="Jetten M.S.M."/>
            <person name="Mascher T."/>
            <person name="Medema M.H."/>
            <person name="Devos D.P."/>
            <person name="Kaster A.-K."/>
            <person name="Ovreas L."/>
            <person name="Rohde M."/>
            <person name="Galperin M.Y."/>
            <person name="Jogler C."/>
        </authorList>
    </citation>
    <scope>NUCLEOTIDE SEQUENCE [LARGE SCALE GENOMIC DNA]</scope>
    <source>
        <strain evidence="10 11">Pan265</strain>
    </source>
</reference>
<keyword evidence="8" id="KW-0720">Serine protease</keyword>
<dbReference type="AlphaFoldDB" id="A0A518BU80"/>
<comment type="similarity">
    <text evidence="3">Belongs to the peptidase S51 family.</text>
</comment>
<sequence length="415" mass="44348">MKHLFALIVAVMVGLPCYAEAPREGRLLIIGGALDYDDPKIFHVFIGDAMRVSRETPIRIGVLPTASGEPERSGRLTAEDIVRHAKTYPLFERVGAEDPVDVRVIDVTTANPASAKDPSVVEQIDACDALWFTGGDQSRITAVFRPGDEDTPAYEAVLRVLERGGVVAGTSAGAAMMPERMIRWGNSVEALLVGRSDVAEDRGVGVGLGMGLLDGVMIDQHFMERRRLGRLIVAMHTEGIAMGIGVNENRALRVDLVSRVATPVGEEAVVVVRAFDKSTMAGSRYPGAISNGYRMSMLSDADRSVIDLDTGLIAARGADREASIEAVAPRFGAGFGKLSETGLGLVTWSDPVTRVMASSVIGLPVALTRKAVVADVDVERAERIRAEIEAEVEERGVAEPAHPRAWPGLTGDDDA</sequence>
<dbReference type="GO" id="GO:0008241">
    <property type="term" value="F:peptidyl-dipeptidase activity"/>
    <property type="evidence" value="ECO:0007669"/>
    <property type="project" value="UniProtKB-EC"/>
</dbReference>
<evidence type="ECO:0000256" key="1">
    <source>
        <dbReference type="ARBA" id="ARBA00001092"/>
    </source>
</evidence>
<dbReference type="Pfam" id="PF03575">
    <property type="entry name" value="Peptidase_S51"/>
    <property type="match status" value="1"/>
</dbReference>
<comment type="catalytic activity">
    <reaction evidence="1">
        <text>[L-4-(L-arginin-2-N-yl)aspartate](n) + H2O = [L-4-(L-arginin-2-N-yl)aspartate](n-1) + L-4-(L-arginin-2-N-yl)aspartate</text>
        <dbReference type="Rhea" id="RHEA:12845"/>
        <dbReference type="Rhea" id="RHEA-COMP:13728"/>
        <dbReference type="Rhea" id="RHEA-COMP:13734"/>
        <dbReference type="ChEBI" id="CHEBI:15377"/>
        <dbReference type="ChEBI" id="CHEBI:137986"/>
        <dbReference type="ChEBI" id="CHEBI:137991"/>
        <dbReference type="EC" id="3.4.15.6"/>
    </reaction>
</comment>
<dbReference type="InterPro" id="IPR011811">
    <property type="entry name" value="Peptidase_S51_cyanophycinase"/>
</dbReference>
<evidence type="ECO:0000313" key="11">
    <source>
        <dbReference type="Proteomes" id="UP000320386"/>
    </source>
</evidence>
<keyword evidence="7 10" id="KW-0378">Hydrolase</keyword>
<dbReference type="InterPro" id="IPR005320">
    <property type="entry name" value="Peptidase_S51"/>
</dbReference>
<dbReference type="EC" id="3.4.15.6" evidence="4"/>
<evidence type="ECO:0000313" key="10">
    <source>
        <dbReference type="EMBL" id="QDU70563.1"/>
    </source>
</evidence>
<dbReference type="CDD" id="cd03145">
    <property type="entry name" value="GAT1_cyanophycinase"/>
    <property type="match status" value="1"/>
</dbReference>
<gene>
    <name evidence="10" type="primary">cphE</name>
    <name evidence="10" type="ORF">Pan265_03910</name>
</gene>
<evidence type="ECO:0000256" key="5">
    <source>
        <dbReference type="ARBA" id="ARBA00015719"/>
    </source>
</evidence>
<dbReference type="NCBIfam" id="TIGR02069">
    <property type="entry name" value="cyanophycinase"/>
    <property type="match status" value="1"/>
</dbReference>
<evidence type="ECO:0000256" key="7">
    <source>
        <dbReference type="ARBA" id="ARBA00022801"/>
    </source>
</evidence>
<evidence type="ECO:0000256" key="4">
    <source>
        <dbReference type="ARBA" id="ARBA00013115"/>
    </source>
</evidence>
<dbReference type="EMBL" id="CP036280">
    <property type="protein sequence ID" value="QDU70563.1"/>
    <property type="molecule type" value="Genomic_DNA"/>
</dbReference>
<name>A0A518BU80_9BACT</name>
<dbReference type="GO" id="GO:0006508">
    <property type="term" value="P:proteolysis"/>
    <property type="evidence" value="ECO:0007669"/>
    <property type="project" value="UniProtKB-KW"/>
</dbReference>
<evidence type="ECO:0000256" key="9">
    <source>
        <dbReference type="SAM" id="MobiDB-lite"/>
    </source>
</evidence>
<dbReference type="KEGG" id="mcad:Pan265_03910"/>
<dbReference type="PANTHER" id="PTHR36175">
    <property type="entry name" value="CYANOPHYCINASE"/>
    <property type="match status" value="1"/>
</dbReference>
<keyword evidence="10" id="KW-0121">Carboxypeptidase</keyword>
<dbReference type="OrthoDB" id="9799980at2"/>
<keyword evidence="6" id="KW-0645">Protease</keyword>
<feature type="region of interest" description="Disordered" evidence="9">
    <location>
        <begin position="393"/>
        <end position="415"/>
    </location>
</feature>
<accession>A0A518BU80</accession>
<dbReference type="Gene3D" id="3.40.50.880">
    <property type="match status" value="1"/>
</dbReference>
<comment type="function">
    <text evidence="2">Exopeptidase that catalyzes the hydrolytic cleavage of multi-L-arginyl-poly-L-aspartic acid (cyanophycin; a water-insoluble reserve polymer) into aspartate-arginine dipeptides.</text>
</comment>
<dbReference type="SUPFAM" id="SSF52317">
    <property type="entry name" value="Class I glutamine amidotransferase-like"/>
    <property type="match status" value="1"/>
</dbReference>
<evidence type="ECO:0000256" key="2">
    <source>
        <dbReference type="ARBA" id="ARBA00002039"/>
    </source>
</evidence>
<dbReference type="RefSeq" id="WP_145444727.1">
    <property type="nucleotide sequence ID" value="NZ_CP036280.1"/>
</dbReference>
<keyword evidence="11" id="KW-1185">Reference proteome</keyword>
<dbReference type="GO" id="GO:0004180">
    <property type="term" value="F:carboxypeptidase activity"/>
    <property type="evidence" value="ECO:0007669"/>
    <property type="project" value="UniProtKB-KW"/>
</dbReference>
<dbReference type="Proteomes" id="UP000320386">
    <property type="component" value="Chromosome"/>
</dbReference>
<proteinExistence type="inferred from homology"/>
<dbReference type="InterPro" id="IPR029062">
    <property type="entry name" value="Class_I_gatase-like"/>
</dbReference>
<dbReference type="PANTHER" id="PTHR36175:SF1">
    <property type="entry name" value="CYANOPHYCINASE"/>
    <property type="match status" value="1"/>
</dbReference>
<evidence type="ECO:0000256" key="6">
    <source>
        <dbReference type="ARBA" id="ARBA00022670"/>
    </source>
</evidence>
<evidence type="ECO:0000256" key="3">
    <source>
        <dbReference type="ARBA" id="ARBA00006534"/>
    </source>
</evidence>
<evidence type="ECO:0000256" key="8">
    <source>
        <dbReference type="ARBA" id="ARBA00022825"/>
    </source>
</evidence>
<dbReference type="GO" id="GO:0008236">
    <property type="term" value="F:serine-type peptidase activity"/>
    <property type="evidence" value="ECO:0007669"/>
    <property type="project" value="UniProtKB-KW"/>
</dbReference>
<protein>
    <recommendedName>
        <fullName evidence="5">Cyanophycinase</fullName>
        <ecNumber evidence="4">3.4.15.6</ecNumber>
    </recommendedName>
</protein>